<organism evidence="2 3">
    <name type="scientific">Candidula unifasciata</name>
    <dbReference type="NCBI Taxonomy" id="100452"/>
    <lineage>
        <taxon>Eukaryota</taxon>
        <taxon>Metazoa</taxon>
        <taxon>Spiralia</taxon>
        <taxon>Lophotrochozoa</taxon>
        <taxon>Mollusca</taxon>
        <taxon>Gastropoda</taxon>
        <taxon>Heterobranchia</taxon>
        <taxon>Euthyneura</taxon>
        <taxon>Panpulmonata</taxon>
        <taxon>Eupulmonata</taxon>
        <taxon>Stylommatophora</taxon>
        <taxon>Helicina</taxon>
        <taxon>Helicoidea</taxon>
        <taxon>Geomitridae</taxon>
        <taxon>Candidula</taxon>
    </lineage>
</organism>
<protein>
    <submittedName>
        <fullName evidence="2">Uncharacterized protein</fullName>
    </submittedName>
</protein>
<evidence type="ECO:0000256" key="1">
    <source>
        <dbReference type="SAM" id="SignalP"/>
    </source>
</evidence>
<feature type="signal peptide" evidence="1">
    <location>
        <begin position="1"/>
        <end position="16"/>
    </location>
</feature>
<feature type="non-terminal residue" evidence="2">
    <location>
        <position position="82"/>
    </location>
</feature>
<evidence type="ECO:0000313" key="3">
    <source>
        <dbReference type="Proteomes" id="UP000678393"/>
    </source>
</evidence>
<dbReference type="Proteomes" id="UP000678393">
    <property type="component" value="Unassembled WGS sequence"/>
</dbReference>
<accession>A0A8S3ZZ56</accession>
<evidence type="ECO:0000313" key="2">
    <source>
        <dbReference type="EMBL" id="CAG5134903.1"/>
    </source>
</evidence>
<proteinExistence type="predicted"/>
<keyword evidence="1" id="KW-0732">Signal</keyword>
<dbReference type="EMBL" id="CAJHNH020007734">
    <property type="protein sequence ID" value="CAG5134903.1"/>
    <property type="molecule type" value="Genomic_DNA"/>
</dbReference>
<reference evidence="2" key="1">
    <citation type="submission" date="2021-04" db="EMBL/GenBank/DDBJ databases">
        <authorList>
            <consortium name="Molecular Ecology Group"/>
        </authorList>
    </citation>
    <scope>NUCLEOTIDE SEQUENCE</scope>
</reference>
<gene>
    <name evidence="2" type="ORF">CUNI_LOCUS20461</name>
</gene>
<feature type="chain" id="PRO_5035824545" evidence="1">
    <location>
        <begin position="17"/>
        <end position="82"/>
    </location>
</feature>
<keyword evidence="3" id="KW-1185">Reference proteome</keyword>
<sequence length="82" mass="8678">MVSIIFLLALMAEVIASPTRDSADVRGEDGGSPEVGRIGLFNPDQGGGVLTKNPGTDGCCSRRIRSFFGKLKQKLVSAARKL</sequence>
<name>A0A8S3ZZ56_9EUPU</name>
<comment type="caution">
    <text evidence="2">The sequence shown here is derived from an EMBL/GenBank/DDBJ whole genome shotgun (WGS) entry which is preliminary data.</text>
</comment>
<dbReference type="AlphaFoldDB" id="A0A8S3ZZ56"/>